<dbReference type="GO" id="GO:0003899">
    <property type="term" value="F:DNA-directed RNA polymerase activity"/>
    <property type="evidence" value="ECO:0007669"/>
    <property type="project" value="InterPro"/>
</dbReference>
<sequence>MSGGTGYTPMSPKESPMKKDKSQQPDDSDEEDILSSVCPDGLADDSVRTFIFKNQNHTLGNLLRDQILKYPEVHFCGYSQPHPGERVMHLRVQTLPGSGIPAGDMLKKGLKDVIAMCEHVEDLFNEELEKKEWETDSSANP</sequence>
<keyword evidence="1 6" id="KW-0240">DNA-directed RNA polymerase</keyword>
<comment type="caution">
    <text evidence="6">The sequence shown here is derived from an EMBL/GenBank/DDBJ whole genome shotgun (WGS) entry which is preliminary data.</text>
</comment>
<reference evidence="6 7" key="1">
    <citation type="journal article" date="2016" name="Genome Biol. Evol.">
        <title>Gene Family Evolution Reflects Adaptation to Soil Environmental Stressors in the Genome of the Collembolan Orchesella cincta.</title>
        <authorList>
            <person name="Faddeeva-Vakhrusheva A."/>
            <person name="Derks M.F."/>
            <person name="Anvar S.Y."/>
            <person name="Agamennone V."/>
            <person name="Suring W."/>
            <person name="Smit S."/>
            <person name="van Straalen N.M."/>
            <person name="Roelofs D."/>
        </authorList>
    </citation>
    <scope>NUCLEOTIDE SEQUENCE [LARGE SCALE GENOMIC DNA]</scope>
    <source>
        <tissue evidence="6">Mixed pool</tissue>
    </source>
</reference>
<dbReference type="InterPro" id="IPR009025">
    <property type="entry name" value="RBP11-like_dimer"/>
</dbReference>
<dbReference type="PANTHER" id="PTHR13946">
    <property type="entry name" value="DNA-DIRECTED RNA POLYMERASE I,II,III"/>
    <property type="match status" value="1"/>
</dbReference>
<keyword evidence="7" id="KW-1185">Reference proteome</keyword>
<dbReference type="InterPro" id="IPR033898">
    <property type="entry name" value="RNAP_AC19"/>
</dbReference>
<evidence type="ECO:0000313" key="6">
    <source>
        <dbReference type="EMBL" id="ODM90857.1"/>
    </source>
</evidence>
<dbReference type="CDD" id="cd07029">
    <property type="entry name" value="RNAP_I_III_AC19"/>
    <property type="match status" value="1"/>
</dbReference>
<dbReference type="STRING" id="48709.A0A1D2MCX8"/>
<evidence type="ECO:0000256" key="1">
    <source>
        <dbReference type="ARBA" id="ARBA00022478"/>
    </source>
</evidence>
<dbReference type="EMBL" id="LJIJ01001766">
    <property type="protein sequence ID" value="ODM90857.1"/>
    <property type="molecule type" value="Genomic_DNA"/>
</dbReference>
<gene>
    <name evidence="6" type="ORF">Ocin01_15824</name>
</gene>
<dbReference type="GO" id="GO:0006362">
    <property type="term" value="P:transcription elongation by RNA polymerase I"/>
    <property type="evidence" value="ECO:0007669"/>
    <property type="project" value="TreeGrafter"/>
</dbReference>
<feature type="region of interest" description="Disordered" evidence="4">
    <location>
        <begin position="1"/>
        <end position="38"/>
    </location>
</feature>
<dbReference type="OrthoDB" id="510325at2759"/>
<dbReference type="PANTHER" id="PTHR13946:SF28">
    <property type="entry name" value="DNA-DIRECTED RNA POLYMERASES I AND III SUBUNIT RPAC2"/>
    <property type="match status" value="1"/>
</dbReference>
<evidence type="ECO:0000256" key="3">
    <source>
        <dbReference type="ARBA" id="ARBA00025751"/>
    </source>
</evidence>
<dbReference type="Pfam" id="PF13656">
    <property type="entry name" value="RNA_pol_L_2"/>
    <property type="match status" value="1"/>
</dbReference>
<keyword evidence="2" id="KW-0804">Transcription</keyword>
<evidence type="ECO:0000259" key="5">
    <source>
        <dbReference type="Pfam" id="PF13656"/>
    </source>
</evidence>
<dbReference type="GO" id="GO:0046983">
    <property type="term" value="F:protein dimerization activity"/>
    <property type="evidence" value="ECO:0007669"/>
    <property type="project" value="InterPro"/>
</dbReference>
<comment type="similarity">
    <text evidence="3">Belongs to the archaeal Rpo11/eukaryotic RPB11/RPC19 RNA polymerase subunit family.</text>
</comment>
<dbReference type="GO" id="GO:0005736">
    <property type="term" value="C:RNA polymerase I complex"/>
    <property type="evidence" value="ECO:0007669"/>
    <property type="project" value="TreeGrafter"/>
</dbReference>
<dbReference type="SUPFAM" id="SSF55257">
    <property type="entry name" value="RBP11-like subunits of RNA polymerase"/>
    <property type="match status" value="1"/>
</dbReference>
<name>A0A1D2MCX8_ORCCI</name>
<organism evidence="6 7">
    <name type="scientific">Orchesella cincta</name>
    <name type="common">Springtail</name>
    <name type="synonym">Podura cincta</name>
    <dbReference type="NCBI Taxonomy" id="48709"/>
    <lineage>
        <taxon>Eukaryota</taxon>
        <taxon>Metazoa</taxon>
        <taxon>Ecdysozoa</taxon>
        <taxon>Arthropoda</taxon>
        <taxon>Hexapoda</taxon>
        <taxon>Collembola</taxon>
        <taxon>Entomobryomorpha</taxon>
        <taxon>Entomobryoidea</taxon>
        <taxon>Orchesellidae</taxon>
        <taxon>Orchesellinae</taxon>
        <taxon>Orchesella</taxon>
    </lineage>
</organism>
<proteinExistence type="inferred from homology"/>
<feature type="compositionally biased region" description="Basic and acidic residues" evidence="4">
    <location>
        <begin position="15"/>
        <end position="24"/>
    </location>
</feature>
<evidence type="ECO:0000313" key="7">
    <source>
        <dbReference type="Proteomes" id="UP000094527"/>
    </source>
</evidence>
<dbReference type="Gene3D" id="3.30.1360.10">
    <property type="entry name" value="RNA polymerase, RBP11-like subunit"/>
    <property type="match status" value="1"/>
</dbReference>
<feature type="domain" description="DNA-directed RNA polymerase RBP11-like dimerisation" evidence="5">
    <location>
        <begin position="49"/>
        <end position="122"/>
    </location>
</feature>
<protein>
    <submittedName>
        <fullName evidence="6">DNA-directed RNA polymerases I and III subunit RPAC2</fullName>
    </submittedName>
</protein>
<dbReference type="InterPro" id="IPR022905">
    <property type="entry name" value="Rpo11-like"/>
</dbReference>
<dbReference type="GO" id="GO:0005666">
    <property type="term" value="C:RNA polymerase III complex"/>
    <property type="evidence" value="ECO:0007669"/>
    <property type="project" value="TreeGrafter"/>
</dbReference>
<dbReference type="InterPro" id="IPR036603">
    <property type="entry name" value="RBP11-like"/>
</dbReference>
<accession>A0A1D2MCX8</accession>
<dbReference type="GO" id="GO:0006383">
    <property type="term" value="P:transcription by RNA polymerase III"/>
    <property type="evidence" value="ECO:0007669"/>
    <property type="project" value="TreeGrafter"/>
</dbReference>
<dbReference type="HAMAP" id="MF_00261">
    <property type="entry name" value="RNApol_arch_Rpo11"/>
    <property type="match status" value="1"/>
</dbReference>
<evidence type="ECO:0000256" key="2">
    <source>
        <dbReference type="ARBA" id="ARBA00023163"/>
    </source>
</evidence>
<dbReference type="AlphaFoldDB" id="A0A1D2MCX8"/>
<evidence type="ECO:0000256" key="4">
    <source>
        <dbReference type="SAM" id="MobiDB-lite"/>
    </source>
</evidence>
<dbReference type="Proteomes" id="UP000094527">
    <property type="component" value="Unassembled WGS sequence"/>
</dbReference>